<dbReference type="Pfam" id="PF13855">
    <property type="entry name" value="LRR_8"/>
    <property type="match status" value="2"/>
</dbReference>
<dbReference type="EMBL" id="GG745375">
    <property type="protein sequence ID" value="KNE71845.1"/>
    <property type="molecule type" value="Genomic_DNA"/>
</dbReference>
<dbReference type="OrthoDB" id="5592404at2759"/>
<evidence type="ECO:0000313" key="5">
    <source>
        <dbReference type="Proteomes" id="UP000054350"/>
    </source>
</evidence>
<sequence length="675" mass="73762">MTTSRFRPRSRGFHDDARYLPRTRTRATRTRTTENMFNRPTRRRPRSRYATAHEAASPRIRAASRLSAAAALPPRTPSPPSVHPSLLQAIVASGGVAGRLHECATLSIAGRGVESVEGLASLTPHLHDLSLAGNQLNYLTGVPATVMHLDVRNNRLTTLTSFHHLMNLHTLNLAGNSVDDLIGLAGLKHLRVLVADNNGITSWAAVPALDSLQELSLRANKLTEVGGAMAVRLPRLRKLDVSHNEIATVREINECMPALVELDLEANALMGDWPVDVTHPTLEGLVLTDNLLTTFTSRGLPALRRIVLRGNEMERLELDNLDSVTHIDLAHQANLAPDRRRHTAPDASVVDYSQLAAAVRLDLAGNYLQTLDAHARLYQLVHLTLARCGLRALPAQWARHVPSLRVLDLTQNCLRDVTPLCKLRYLRVLALRGNDVDDVAHLAQYLGHFRALQVLDLRQNPVTALFYPTLHNDDEDESADALARDVGARETPWIAADDRYQRSMNDSTHVRRSCYRTIVVYHLRRSLKVLDRVPVPDADRAAIETTYRRMEKTIATVLTRAPSRISSAPSAATLSTIPAPTGPSTPMPPAPPTVATVTPSVARDGAGAGESPASMPWLDDAASETAIYNEVRLLLTSPGIVLGASPAYSWRSRATSMVGVRRRGGGRGAIAARTA</sequence>
<dbReference type="SUPFAM" id="SSF52047">
    <property type="entry name" value="RNI-like"/>
    <property type="match status" value="1"/>
</dbReference>
<name>A0A0L0TAV6_ALLM3</name>
<dbReference type="PROSITE" id="PS51450">
    <property type="entry name" value="LRR"/>
    <property type="match status" value="3"/>
</dbReference>
<protein>
    <submittedName>
        <fullName evidence="4">Uncharacterized protein</fullName>
    </submittedName>
</protein>
<evidence type="ECO:0000313" key="4">
    <source>
        <dbReference type="EMBL" id="KNE71845.1"/>
    </source>
</evidence>
<dbReference type="Gene3D" id="3.80.10.10">
    <property type="entry name" value="Ribonuclease Inhibitor"/>
    <property type="match status" value="2"/>
</dbReference>
<dbReference type="GO" id="GO:0035591">
    <property type="term" value="F:signaling adaptor activity"/>
    <property type="evidence" value="ECO:0007669"/>
    <property type="project" value="TreeGrafter"/>
</dbReference>
<dbReference type="GO" id="GO:1902412">
    <property type="term" value="P:regulation of mitotic cytokinesis"/>
    <property type="evidence" value="ECO:0007669"/>
    <property type="project" value="TreeGrafter"/>
</dbReference>
<dbReference type="InterPro" id="IPR001611">
    <property type="entry name" value="Leu-rich_rpt"/>
</dbReference>
<gene>
    <name evidence="4" type="ORF">AMAG_16275</name>
</gene>
<evidence type="ECO:0000256" key="2">
    <source>
        <dbReference type="ARBA" id="ARBA00022737"/>
    </source>
</evidence>
<organism evidence="4 5">
    <name type="scientific">Allomyces macrogynus (strain ATCC 38327)</name>
    <name type="common">Allomyces javanicus var. macrogynus</name>
    <dbReference type="NCBI Taxonomy" id="578462"/>
    <lineage>
        <taxon>Eukaryota</taxon>
        <taxon>Fungi</taxon>
        <taxon>Fungi incertae sedis</taxon>
        <taxon>Blastocladiomycota</taxon>
        <taxon>Blastocladiomycetes</taxon>
        <taxon>Blastocladiales</taxon>
        <taxon>Blastocladiaceae</taxon>
        <taxon>Allomyces</taxon>
    </lineage>
</organism>
<dbReference type="GO" id="GO:0061499">
    <property type="term" value="C:outer plaque of mitotic spindle pole body"/>
    <property type="evidence" value="ECO:0007669"/>
    <property type="project" value="TreeGrafter"/>
</dbReference>
<reference evidence="4 5" key="1">
    <citation type="submission" date="2009-11" db="EMBL/GenBank/DDBJ databases">
        <title>Annotation of Allomyces macrogynus ATCC 38327.</title>
        <authorList>
            <consortium name="The Broad Institute Genome Sequencing Platform"/>
            <person name="Russ C."/>
            <person name="Cuomo C."/>
            <person name="Burger G."/>
            <person name="Gray M.W."/>
            <person name="Holland P.W.H."/>
            <person name="King N."/>
            <person name="Lang F.B.F."/>
            <person name="Roger A.J."/>
            <person name="Ruiz-Trillo I."/>
            <person name="Young S.K."/>
            <person name="Zeng Q."/>
            <person name="Gargeya S."/>
            <person name="Fitzgerald M."/>
            <person name="Haas B."/>
            <person name="Abouelleil A."/>
            <person name="Alvarado L."/>
            <person name="Arachchi H.M."/>
            <person name="Berlin A."/>
            <person name="Chapman S.B."/>
            <person name="Gearin G."/>
            <person name="Goldberg J."/>
            <person name="Griggs A."/>
            <person name="Gujja S."/>
            <person name="Hansen M."/>
            <person name="Heiman D."/>
            <person name="Howarth C."/>
            <person name="Larimer J."/>
            <person name="Lui A."/>
            <person name="MacDonald P.J.P."/>
            <person name="McCowen C."/>
            <person name="Montmayeur A."/>
            <person name="Murphy C."/>
            <person name="Neiman D."/>
            <person name="Pearson M."/>
            <person name="Priest M."/>
            <person name="Roberts A."/>
            <person name="Saif S."/>
            <person name="Shea T."/>
            <person name="Sisk P."/>
            <person name="Stolte C."/>
            <person name="Sykes S."/>
            <person name="Wortman J."/>
            <person name="Nusbaum C."/>
            <person name="Birren B."/>
        </authorList>
    </citation>
    <scope>NUCLEOTIDE SEQUENCE [LARGE SCALE GENOMIC DNA]</scope>
    <source>
        <strain evidence="4 5">ATCC 38327</strain>
    </source>
</reference>
<dbReference type="InterPro" id="IPR003591">
    <property type="entry name" value="Leu-rich_rpt_typical-subtyp"/>
</dbReference>
<keyword evidence="2" id="KW-0677">Repeat</keyword>
<accession>A0A0L0TAV6</accession>
<dbReference type="VEuPathDB" id="FungiDB:AMAG_16275"/>
<evidence type="ECO:0000256" key="3">
    <source>
        <dbReference type="SAM" id="MobiDB-lite"/>
    </source>
</evidence>
<feature type="region of interest" description="Disordered" evidence="3">
    <location>
        <begin position="1"/>
        <end position="60"/>
    </location>
</feature>
<dbReference type="eggNOG" id="KOG0531">
    <property type="taxonomic scope" value="Eukaryota"/>
</dbReference>
<feature type="compositionally biased region" description="Low complexity" evidence="3">
    <location>
        <begin position="569"/>
        <end position="579"/>
    </location>
</feature>
<reference evidence="5" key="2">
    <citation type="submission" date="2009-11" db="EMBL/GenBank/DDBJ databases">
        <title>The Genome Sequence of Allomyces macrogynus strain ATCC 38327.</title>
        <authorList>
            <consortium name="The Broad Institute Genome Sequencing Platform"/>
            <person name="Russ C."/>
            <person name="Cuomo C."/>
            <person name="Shea T."/>
            <person name="Young S.K."/>
            <person name="Zeng Q."/>
            <person name="Koehrsen M."/>
            <person name="Haas B."/>
            <person name="Borodovsky M."/>
            <person name="Guigo R."/>
            <person name="Alvarado L."/>
            <person name="Berlin A."/>
            <person name="Borenstein D."/>
            <person name="Chen Z."/>
            <person name="Engels R."/>
            <person name="Freedman E."/>
            <person name="Gellesch M."/>
            <person name="Goldberg J."/>
            <person name="Griggs A."/>
            <person name="Gujja S."/>
            <person name="Heiman D."/>
            <person name="Hepburn T."/>
            <person name="Howarth C."/>
            <person name="Jen D."/>
            <person name="Larson L."/>
            <person name="Lewis B."/>
            <person name="Mehta T."/>
            <person name="Park D."/>
            <person name="Pearson M."/>
            <person name="Roberts A."/>
            <person name="Saif S."/>
            <person name="Shenoy N."/>
            <person name="Sisk P."/>
            <person name="Stolte C."/>
            <person name="Sykes S."/>
            <person name="Walk T."/>
            <person name="White J."/>
            <person name="Yandava C."/>
            <person name="Burger G."/>
            <person name="Gray M.W."/>
            <person name="Holland P.W.H."/>
            <person name="King N."/>
            <person name="Lang F.B.F."/>
            <person name="Roger A.J."/>
            <person name="Ruiz-Trillo I."/>
            <person name="Lander E."/>
            <person name="Nusbaum C."/>
        </authorList>
    </citation>
    <scope>NUCLEOTIDE SEQUENCE [LARGE SCALE GENOMIC DNA]</scope>
    <source>
        <strain evidence="5">ATCC 38327</strain>
    </source>
</reference>
<keyword evidence="1" id="KW-0433">Leucine-rich repeat</keyword>
<dbReference type="PANTHER" id="PTHR47566:SF1">
    <property type="entry name" value="PROTEIN NUD1"/>
    <property type="match status" value="1"/>
</dbReference>
<dbReference type="AlphaFoldDB" id="A0A0L0TAV6"/>
<proteinExistence type="predicted"/>
<keyword evidence="5" id="KW-1185">Reference proteome</keyword>
<dbReference type="Proteomes" id="UP000054350">
    <property type="component" value="Unassembled WGS sequence"/>
</dbReference>
<feature type="compositionally biased region" description="Basic residues" evidence="3">
    <location>
        <begin position="1"/>
        <end position="11"/>
    </location>
</feature>
<feature type="region of interest" description="Disordered" evidence="3">
    <location>
        <begin position="569"/>
        <end position="595"/>
    </location>
</feature>
<dbReference type="PANTHER" id="PTHR47566">
    <property type="match status" value="1"/>
</dbReference>
<dbReference type="STRING" id="578462.A0A0L0TAV6"/>
<dbReference type="SMART" id="SM00369">
    <property type="entry name" value="LRR_TYP"/>
    <property type="match status" value="5"/>
</dbReference>
<dbReference type="GO" id="GO:0031028">
    <property type="term" value="P:septation initiation signaling"/>
    <property type="evidence" value="ECO:0007669"/>
    <property type="project" value="TreeGrafter"/>
</dbReference>
<dbReference type="InterPro" id="IPR052574">
    <property type="entry name" value="CDIRP"/>
</dbReference>
<dbReference type="InterPro" id="IPR032675">
    <property type="entry name" value="LRR_dom_sf"/>
</dbReference>
<feature type="compositionally biased region" description="Pro residues" evidence="3">
    <location>
        <begin position="580"/>
        <end position="592"/>
    </location>
</feature>
<evidence type="ECO:0000256" key="1">
    <source>
        <dbReference type="ARBA" id="ARBA00022614"/>
    </source>
</evidence>